<dbReference type="PANTHER" id="PTHR23505">
    <property type="entry name" value="SPINSTER"/>
    <property type="match status" value="1"/>
</dbReference>
<comment type="similarity">
    <text evidence="6">Belongs to the major facilitator superfamily. Spinster (TC 2.A.1.49) family.</text>
</comment>
<evidence type="ECO:0000256" key="4">
    <source>
        <dbReference type="ARBA" id="ARBA00022989"/>
    </source>
</evidence>
<reference evidence="11 13" key="1">
    <citation type="journal article" date="2008" name="Science">
        <title>The Physcomitrella genome reveals evolutionary insights into the conquest of land by plants.</title>
        <authorList>
            <person name="Rensing S."/>
            <person name="Lang D."/>
            <person name="Zimmer A."/>
            <person name="Terry A."/>
            <person name="Salamov A."/>
            <person name="Shapiro H."/>
            <person name="Nishiyama T."/>
            <person name="Perroud P.-F."/>
            <person name="Lindquist E."/>
            <person name="Kamisugi Y."/>
            <person name="Tanahashi T."/>
            <person name="Sakakibara K."/>
            <person name="Fujita T."/>
            <person name="Oishi K."/>
            <person name="Shin-I T."/>
            <person name="Kuroki Y."/>
            <person name="Toyoda A."/>
            <person name="Suzuki Y."/>
            <person name="Hashimoto A."/>
            <person name="Yamaguchi K."/>
            <person name="Sugano A."/>
            <person name="Kohara Y."/>
            <person name="Fujiyama A."/>
            <person name="Anterola A."/>
            <person name="Aoki S."/>
            <person name="Ashton N."/>
            <person name="Barbazuk W.B."/>
            <person name="Barker E."/>
            <person name="Bennetzen J."/>
            <person name="Bezanilla M."/>
            <person name="Blankenship R."/>
            <person name="Cho S.H."/>
            <person name="Dutcher S."/>
            <person name="Estelle M."/>
            <person name="Fawcett J.A."/>
            <person name="Gundlach H."/>
            <person name="Hanada K."/>
            <person name="Heyl A."/>
            <person name="Hicks K.A."/>
            <person name="Hugh J."/>
            <person name="Lohr M."/>
            <person name="Mayer K."/>
            <person name="Melkozernov A."/>
            <person name="Murata T."/>
            <person name="Nelson D."/>
            <person name="Pils B."/>
            <person name="Prigge M."/>
            <person name="Reiss B."/>
            <person name="Renner T."/>
            <person name="Rombauts S."/>
            <person name="Rushton P."/>
            <person name="Sanderfoot A."/>
            <person name="Schween G."/>
            <person name="Shiu S.-H."/>
            <person name="Stueber K."/>
            <person name="Theodoulou F.L."/>
            <person name="Tu H."/>
            <person name="Van de Peer Y."/>
            <person name="Verrier P.J."/>
            <person name="Waters E."/>
            <person name="Wood A."/>
            <person name="Yang L."/>
            <person name="Cove D."/>
            <person name="Cuming A."/>
            <person name="Hasebe M."/>
            <person name="Lucas S."/>
            <person name="Mishler D.B."/>
            <person name="Reski R."/>
            <person name="Grigoriev I."/>
            <person name="Quatrano R.S."/>
            <person name="Boore J.L."/>
        </authorList>
    </citation>
    <scope>NUCLEOTIDE SEQUENCE [LARGE SCALE GENOMIC DNA]</scope>
    <source>
        <strain evidence="12 13">cv. Gransden 2004</strain>
    </source>
</reference>
<keyword evidence="3 8" id="KW-0812">Transmembrane</keyword>
<protein>
    <recommendedName>
        <fullName evidence="10">Major facilitator superfamily (MFS) profile domain-containing protein</fullName>
    </recommendedName>
</protein>
<feature type="transmembrane region" description="Helical" evidence="8">
    <location>
        <begin position="437"/>
        <end position="459"/>
    </location>
</feature>
<feature type="transmembrane region" description="Helical" evidence="8">
    <location>
        <begin position="169"/>
        <end position="186"/>
    </location>
</feature>
<dbReference type="eggNOG" id="KOG1330">
    <property type="taxonomic scope" value="Eukaryota"/>
</dbReference>
<evidence type="ECO:0000256" key="3">
    <source>
        <dbReference type="ARBA" id="ARBA00022692"/>
    </source>
</evidence>
<dbReference type="RefSeq" id="XP_024388040.1">
    <property type="nucleotide sequence ID" value="XM_024532272.2"/>
</dbReference>
<keyword evidence="13" id="KW-1185">Reference proteome</keyword>
<reference evidence="11 13" key="2">
    <citation type="journal article" date="2018" name="Plant J.">
        <title>The Physcomitrella patens chromosome-scale assembly reveals moss genome structure and evolution.</title>
        <authorList>
            <person name="Lang D."/>
            <person name="Ullrich K.K."/>
            <person name="Murat F."/>
            <person name="Fuchs J."/>
            <person name="Jenkins J."/>
            <person name="Haas F.B."/>
            <person name="Piednoel M."/>
            <person name="Gundlach H."/>
            <person name="Van Bel M."/>
            <person name="Meyberg R."/>
            <person name="Vives C."/>
            <person name="Morata J."/>
            <person name="Symeonidi A."/>
            <person name="Hiss M."/>
            <person name="Muchero W."/>
            <person name="Kamisugi Y."/>
            <person name="Saleh O."/>
            <person name="Blanc G."/>
            <person name="Decker E.L."/>
            <person name="van Gessel N."/>
            <person name="Grimwood J."/>
            <person name="Hayes R.D."/>
            <person name="Graham S.W."/>
            <person name="Gunter L.E."/>
            <person name="McDaniel S.F."/>
            <person name="Hoernstein S.N.W."/>
            <person name="Larsson A."/>
            <person name="Li F.W."/>
            <person name="Perroud P.F."/>
            <person name="Phillips J."/>
            <person name="Ranjan P."/>
            <person name="Rokshar D.S."/>
            <person name="Rothfels C.J."/>
            <person name="Schneider L."/>
            <person name="Shu S."/>
            <person name="Stevenson D.W."/>
            <person name="Thummler F."/>
            <person name="Tillich M."/>
            <person name="Villarreal Aguilar J.C."/>
            <person name="Widiez T."/>
            <person name="Wong G.K."/>
            <person name="Wymore A."/>
            <person name="Zhang Y."/>
            <person name="Zimmer A.D."/>
            <person name="Quatrano R.S."/>
            <person name="Mayer K.F.X."/>
            <person name="Goodstein D."/>
            <person name="Casacuberta J.M."/>
            <person name="Vandepoele K."/>
            <person name="Reski R."/>
            <person name="Cuming A.C."/>
            <person name="Tuskan G.A."/>
            <person name="Maumus F."/>
            <person name="Salse J."/>
            <person name="Schmutz J."/>
            <person name="Rensing S.A."/>
        </authorList>
    </citation>
    <scope>NUCLEOTIDE SEQUENCE [LARGE SCALE GENOMIC DNA]</scope>
    <source>
        <strain evidence="12 13">cv. Gransden 2004</strain>
    </source>
</reference>
<sequence>MAGTQLDDGGLRGHHQPSWFTPRRLLVLFCWINLLNYLDRGTIASNGVNGVPGDAGCRKDETCYHGSGIQGDFGLTYFQDGILSSAFMVGLLVASPFFAHLSKKLNPFRLIGVGLSVWVLATAGCGFSVGFWSITFSRMLVGVGEASFVSLAAPYILDVAPPSQSSSWISIFYMFIPVGVALGYVYGGVVGGTLGWRAAFWIESLLMLPLAIFGFVSDRVYLKGNLEKLQAIPQSDAEDQHSHTEDVVPSDPHESLVSGSILTDIKELAYCQPYVTNVVGYIVYNFVLGAYAYWGPKAGLAIFQMGNADEIFGGVTILSGIVGTICGGLFLDYIGASLRNSFKLLAVATAVGATGCFLAFLSHSLTAFILLFAVGEFFLFSTQGPVNSLSLMSVNPSLQALAMAMSTVCIHVFGDVPSAPLVGFFQDWVQNWRLTCLILTSIFYLAAAIWAVGMFFFAVDGETTGTKNSSEARLLTSE</sequence>
<dbReference type="EnsemblPlants" id="Pp3c11_8840V3.1">
    <property type="protein sequence ID" value="Pp3c11_8840V3.1"/>
    <property type="gene ID" value="Pp3c11_8840"/>
</dbReference>
<evidence type="ECO:0000256" key="2">
    <source>
        <dbReference type="ARBA" id="ARBA00022448"/>
    </source>
</evidence>
<feature type="transmembrane region" description="Helical" evidence="8">
    <location>
        <begin position="139"/>
        <end position="157"/>
    </location>
</feature>
<evidence type="ECO:0000256" key="1">
    <source>
        <dbReference type="ARBA" id="ARBA00004141"/>
    </source>
</evidence>
<comment type="subcellular location">
    <subcellularLocation>
        <location evidence="1">Membrane</location>
        <topology evidence="1">Multi-pass membrane protein</topology>
    </subcellularLocation>
</comment>
<dbReference type="EnsemblPlants" id="Pp3c11_8840V3.2">
    <property type="protein sequence ID" value="Pp3c11_8840V3.2"/>
    <property type="gene ID" value="Pp3c11_8840"/>
</dbReference>
<organism evidence="11">
    <name type="scientific">Physcomitrium patens</name>
    <name type="common">Spreading-leaved earth moss</name>
    <name type="synonym">Physcomitrella patens</name>
    <dbReference type="NCBI Taxonomy" id="3218"/>
    <lineage>
        <taxon>Eukaryota</taxon>
        <taxon>Viridiplantae</taxon>
        <taxon>Streptophyta</taxon>
        <taxon>Embryophyta</taxon>
        <taxon>Bryophyta</taxon>
        <taxon>Bryophytina</taxon>
        <taxon>Bryopsida</taxon>
        <taxon>Funariidae</taxon>
        <taxon>Funariales</taxon>
        <taxon>Funariaceae</taxon>
        <taxon>Physcomitrium</taxon>
    </lineage>
</organism>
<feature type="chain" id="PRO_5014297849" description="Major facilitator superfamily (MFS) profile domain-containing protein" evidence="9">
    <location>
        <begin position="45"/>
        <end position="478"/>
    </location>
</feature>
<feature type="compositionally biased region" description="Basic and acidic residues" evidence="7">
    <location>
        <begin position="238"/>
        <end position="253"/>
    </location>
</feature>
<dbReference type="EMBL" id="ABEU02000011">
    <property type="protein sequence ID" value="PNR45010.1"/>
    <property type="molecule type" value="Genomic_DNA"/>
</dbReference>
<evidence type="ECO:0000259" key="10">
    <source>
        <dbReference type="PROSITE" id="PS50850"/>
    </source>
</evidence>
<feature type="transmembrane region" description="Helical" evidence="8">
    <location>
        <begin position="274"/>
        <end position="294"/>
    </location>
</feature>
<name>A9SAQ0_PHYPA</name>
<dbReference type="InterPro" id="IPR020846">
    <property type="entry name" value="MFS_dom"/>
</dbReference>
<dbReference type="Proteomes" id="UP000006727">
    <property type="component" value="Chromosome 11"/>
</dbReference>
<dbReference type="STRING" id="3218.A9SAQ0"/>
<dbReference type="GeneID" id="112288257"/>
<evidence type="ECO:0000256" key="6">
    <source>
        <dbReference type="ARBA" id="ARBA00024338"/>
    </source>
</evidence>
<dbReference type="CDD" id="cd17328">
    <property type="entry name" value="MFS_spinster_like"/>
    <property type="match status" value="1"/>
</dbReference>
<evidence type="ECO:0000313" key="11">
    <source>
        <dbReference type="EMBL" id="PNR45010.1"/>
    </source>
</evidence>
<dbReference type="AlphaFoldDB" id="A9SAQ0"/>
<feature type="signal peptide" evidence="9">
    <location>
        <begin position="1"/>
        <end position="44"/>
    </location>
</feature>
<dbReference type="InterPro" id="IPR036259">
    <property type="entry name" value="MFS_trans_sf"/>
</dbReference>
<dbReference type="Gramene" id="Pp3c11_8840V3.1">
    <property type="protein sequence ID" value="Pp3c11_8840V3.1"/>
    <property type="gene ID" value="Pp3c11_8840"/>
</dbReference>
<dbReference type="Gene3D" id="1.20.1250.20">
    <property type="entry name" value="MFS general substrate transporter like domains"/>
    <property type="match status" value="1"/>
</dbReference>
<dbReference type="HOGENOM" id="CLU_001265_55_3_1"/>
<keyword evidence="9" id="KW-0732">Signal</keyword>
<dbReference type="InterPro" id="IPR044770">
    <property type="entry name" value="MFS_spinster-like"/>
</dbReference>
<dbReference type="SUPFAM" id="SSF103473">
    <property type="entry name" value="MFS general substrate transporter"/>
    <property type="match status" value="1"/>
</dbReference>
<dbReference type="Gramene" id="Pp3c11_8840V3.2">
    <property type="protein sequence ID" value="Pp3c11_8840V3.2"/>
    <property type="gene ID" value="Pp3c11_8840"/>
</dbReference>
<proteinExistence type="inferred from homology"/>
<dbReference type="FunCoup" id="A9SAQ0">
    <property type="interactions" value="4065"/>
</dbReference>
<accession>A9SAQ0</accession>
<evidence type="ECO:0000256" key="8">
    <source>
        <dbReference type="SAM" id="Phobius"/>
    </source>
</evidence>
<feature type="domain" description="Major facilitator superfamily (MFS) profile" evidence="10">
    <location>
        <begin position="25"/>
        <end position="465"/>
    </location>
</feature>
<evidence type="ECO:0000313" key="13">
    <source>
        <dbReference type="Proteomes" id="UP000006727"/>
    </source>
</evidence>
<dbReference type="GO" id="GO:0022857">
    <property type="term" value="F:transmembrane transporter activity"/>
    <property type="evidence" value="ECO:0000318"/>
    <property type="project" value="GO_Central"/>
</dbReference>
<reference evidence="12" key="3">
    <citation type="submission" date="2020-12" db="UniProtKB">
        <authorList>
            <consortium name="EnsemblPlants"/>
        </authorList>
    </citation>
    <scope>IDENTIFICATION</scope>
</reference>
<dbReference type="PaxDb" id="3218-PP1S61_45V6.1"/>
<feature type="region of interest" description="Disordered" evidence="7">
    <location>
        <begin position="234"/>
        <end position="253"/>
    </location>
</feature>
<evidence type="ECO:0000313" key="12">
    <source>
        <dbReference type="EnsemblPlants" id="Pp3c11_8840V3.1"/>
    </source>
</evidence>
<keyword evidence="4 8" id="KW-1133">Transmembrane helix</keyword>
<dbReference type="PANTHER" id="PTHR23505:SF79">
    <property type="entry name" value="PROTEIN SPINSTER"/>
    <property type="match status" value="1"/>
</dbReference>
<gene>
    <name evidence="12" type="primary">LOC112288257</name>
    <name evidence="11" type="ORF">PHYPA_014780</name>
</gene>
<dbReference type="GO" id="GO:0016020">
    <property type="term" value="C:membrane"/>
    <property type="evidence" value="ECO:0000318"/>
    <property type="project" value="GO_Central"/>
</dbReference>
<dbReference type="OrthoDB" id="6770063at2759"/>
<dbReference type="KEGG" id="ppp:112288257"/>
<dbReference type="PROSITE" id="PS50850">
    <property type="entry name" value="MFS"/>
    <property type="match status" value="1"/>
</dbReference>
<feature type="transmembrane region" description="Helical" evidence="8">
    <location>
        <begin position="198"/>
        <end position="216"/>
    </location>
</feature>
<evidence type="ECO:0000256" key="9">
    <source>
        <dbReference type="SAM" id="SignalP"/>
    </source>
</evidence>
<keyword evidence="5 8" id="KW-0472">Membrane</keyword>
<feature type="transmembrane region" description="Helical" evidence="8">
    <location>
        <begin position="347"/>
        <end position="380"/>
    </location>
</feature>
<feature type="transmembrane region" description="Helical" evidence="8">
    <location>
        <begin position="81"/>
        <end position="99"/>
    </location>
</feature>
<feature type="transmembrane region" description="Helical" evidence="8">
    <location>
        <begin position="400"/>
        <end position="425"/>
    </location>
</feature>
<keyword evidence="2" id="KW-0813">Transport</keyword>
<feature type="transmembrane region" description="Helical" evidence="8">
    <location>
        <begin position="314"/>
        <end position="335"/>
    </location>
</feature>
<evidence type="ECO:0000256" key="7">
    <source>
        <dbReference type="SAM" id="MobiDB-lite"/>
    </source>
</evidence>
<dbReference type="Pfam" id="PF07690">
    <property type="entry name" value="MFS_1"/>
    <property type="match status" value="1"/>
</dbReference>
<feature type="transmembrane region" description="Helical" evidence="8">
    <location>
        <begin position="111"/>
        <end position="133"/>
    </location>
</feature>
<evidence type="ECO:0000256" key="5">
    <source>
        <dbReference type="ARBA" id="ARBA00023136"/>
    </source>
</evidence>
<dbReference type="InterPro" id="IPR011701">
    <property type="entry name" value="MFS"/>
</dbReference>